<keyword evidence="3" id="KW-1185">Reference proteome</keyword>
<sequence>MAKRKAQHDAAKKNNKTPKKNLEETEFSAEFAHGEDTAKGKNRNSYKGKKGRG</sequence>
<comment type="caution">
    <text evidence="2">The sequence shown here is derived from an EMBL/GenBank/DDBJ whole genome shotgun (WGS) entry which is preliminary data.</text>
</comment>
<evidence type="ECO:0000313" key="2">
    <source>
        <dbReference type="EMBL" id="MFD2679815.1"/>
    </source>
</evidence>
<name>A0ABW5RN55_9BACI</name>
<evidence type="ECO:0008006" key="4">
    <source>
        <dbReference type="Google" id="ProtNLM"/>
    </source>
</evidence>
<gene>
    <name evidence="2" type="ORF">ACFSUL_03510</name>
</gene>
<evidence type="ECO:0000256" key="1">
    <source>
        <dbReference type="SAM" id="MobiDB-lite"/>
    </source>
</evidence>
<feature type="region of interest" description="Disordered" evidence="1">
    <location>
        <begin position="1"/>
        <end position="53"/>
    </location>
</feature>
<reference evidence="3" key="1">
    <citation type="journal article" date="2019" name="Int. J. Syst. Evol. Microbiol.">
        <title>The Global Catalogue of Microorganisms (GCM) 10K type strain sequencing project: providing services to taxonomists for standard genome sequencing and annotation.</title>
        <authorList>
            <consortium name="The Broad Institute Genomics Platform"/>
            <consortium name="The Broad Institute Genome Sequencing Center for Infectious Disease"/>
            <person name="Wu L."/>
            <person name="Ma J."/>
        </authorList>
    </citation>
    <scope>NUCLEOTIDE SEQUENCE [LARGE SCALE GENOMIC DNA]</scope>
    <source>
        <strain evidence="3">KCTC 3913</strain>
    </source>
</reference>
<organism evidence="2 3">
    <name type="scientific">Bacillus seohaeanensis</name>
    <dbReference type="NCBI Taxonomy" id="284580"/>
    <lineage>
        <taxon>Bacteria</taxon>
        <taxon>Bacillati</taxon>
        <taxon>Bacillota</taxon>
        <taxon>Bacilli</taxon>
        <taxon>Bacillales</taxon>
        <taxon>Bacillaceae</taxon>
        <taxon>Bacillus</taxon>
    </lineage>
</organism>
<proteinExistence type="predicted"/>
<dbReference type="Proteomes" id="UP001597506">
    <property type="component" value="Unassembled WGS sequence"/>
</dbReference>
<dbReference type="EMBL" id="JBHUMF010000008">
    <property type="protein sequence ID" value="MFD2679815.1"/>
    <property type="molecule type" value="Genomic_DNA"/>
</dbReference>
<protein>
    <recommendedName>
        <fullName evidence="4">Transcriptional regulator</fullName>
    </recommendedName>
</protein>
<feature type="compositionally biased region" description="Basic residues" evidence="1">
    <location>
        <begin position="40"/>
        <end position="53"/>
    </location>
</feature>
<evidence type="ECO:0000313" key="3">
    <source>
        <dbReference type="Proteomes" id="UP001597506"/>
    </source>
</evidence>
<accession>A0ABW5RN55</accession>
<dbReference type="RefSeq" id="WP_377932750.1">
    <property type="nucleotide sequence ID" value="NZ_JBHUMF010000008.1"/>
</dbReference>